<dbReference type="InterPro" id="IPR025295">
    <property type="entry name" value="eCIS_core_dom"/>
</dbReference>
<gene>
    <name evidence="3" type="ORF">L2764_07425</name>
</gene>
<reference evidence="3 4" key="1">
    <citation type="submission" date="2022-01" db="EMBL/GenBank/DDBJ databases">
        <title>Whole genome-based taxonomy of the Shewanellaceae.</title>
        <authorList>
            <person name="Martin-Rodriguez A.J."/>
        </authorList>
    </citation>
    <scope>NUCLEOTIDE SEQUENCE [LARGE SCALE GENOMIC DNA]</scope>
    <source>
        <strain evidence="3 4">DSM 17177</strain>
    </source>
</reference>
<evidence type="ECO:0000313" key="3">
    <source>
        <dbReference type="EMBL" id="MCL1124305.1"/>
    </source>
</evidence>
<evidence type="ECO:0000313" key="4">
    <source>
        <dbReference type="Proteomes" id="UP001203423"/>
    </source>
</evidence>
<sequence length="501" mass="54504">MSNDVNKYVNKDPKSHSLNNKVSPKRSPSNNQFIDNRPEAALQRKYQEMANNSPQAARMAQLQSMADNHAAKQAIQKADTNTHNNTGLPDHLKSGMESLSGINLNHVKVHYNSAKPAAVQAHAYAQGHDIHLSAGQEKHLPHELGHVIQQAQGRVNPTTTIGGLAINDNAELEKEADVLGAKALQMQPKENNSWPVAQKKSYSEQGSMFVGNGSKAVTQRELLRDSCVSQFQLASVASGAVNSFNIYQPMQFIAETLEQKIIRILAARKIVITADEAVGYATFLTEEDENTEIQVVGHNRALKLNKAGIVSSIVRRPQSDASRMRVSAVSGPMQEDASSMVTEGPRPLTGERTSQGATISAATLSDIPSRSSLRSVMGGSAAKMSGIEHSEWLHIVAHSLGGPDSPVNIVAGSHSLNTAMIPFERFVRASARSGHMTDYSVTFYSDTEQSVMYVHHVEIRIVLPEKSGIWTLQVNRESMSEFINGQVLADIEEFVAAFAAK</sequence>
<accession>A0ABT0L9Z6</accession>
<evidence type="ECO:0000259" key="2">
    <source>
        <dbReference type="Pfam" id="PF13699"/>
    </source>
</evidence>
<dbReference type="Pfam" id="PF13699">
    <property type="entry name" value="eCIS_core"/>
    <property type="match status" value="1"/>
</dbReference>
<dbReference type="EMBL" id="JAKIKS010000021">
    <property type="protein sequence ID" value="MCL1124305.1"/>
    <property type="molecule type" value="Genomic_DNA"/>
</dbReference>
<dbReference type="RefSeq" id="WP_248939585.1">
    <property type="nucleotide sequence ID" value="NZ_JAKIKS010000021.1"/>
</dbReference>
<feature type="region of interest" description="Disordered" evidence="1">
    <location>
        <begin position="1"/>
        <end position="34"/>
    </location>
</feature>
<protein>
    <submittedName>
        <fullName evidence="3">DUF4157 domain-containing protein</fullName>
    </submittedName>
</protein>
<feature type="domain" description="eCIS core" evidence="2">
    <location>
        <begin position="88"/>
        <end position="153"/>
    </location>
</feature>
<name>A0ABT0L9Z6_9GAMM</name>
<proteinExistence type="predicted"/>
<comment type="caution">
    <text evidence="3">The sequence shown here is derived from an EMBL/GenBank/DDBJ whole genome shotgun (WGS) entry which is preliminary data.</text>
</comment>
<evidence type="ECO:0000256" key="1">
    <source>
        <dbReference type="SAM" id="MobiDB-lite"/>
    </source>
</evidence>
<feature type="region of interest" description="Disordered" evidence="1">
    <location>
        <begin position="321"/>
        <end position="357"/>
    </location>
</feature>
<organism evidence="3 4">
    <name type="scientific">Shewanella surugensis</name>
    <dbReference type="NCBI Taxonomy" id="212020"/>
    <lineage>
        <taxon>Bacteria</taxon>
        <taxon>Pseudomonadati</taxon>
        <taxon>Pseudomonadota</taxon>
        <taxon>Gammaproteobacteria</taxon>
        <taxon>Alteromonadales</taxon>
        <taxon>Shewanellaceae</taxon>
        <taxon>Shewanella</taxon>
    </lineage>
</organism>
<dbReference type="Proteomes" id="UP001203423">
    <property type="component" value="Unassembled WGS sequence"/>
</dbReference>
<keyword evidence="4" id="KW-1185">Reference proteome</keyword>
<feature type="compositionally biased region" description="Polar residues" evidence="1">
    <location>
        <begin position="16"/>
        <end position="34"/>
    </location>
</feature>